<feature type="binding site" evidence="16">
    <location>
        <position position="343"/>
    </location>
    <ligand>
        <name>ATP</name>
        <dbReference type="ChEBI" id="CHEBI:30616"/>
    </ligand>
</feature>
<accession>A0ABU5E7Q2</accession>
<evidence type="ECO:0000256" key="7">
    <source>
        <dbReference type="ARBA" id="ARBA00022723"/>
    </source>
</evidence>
<dbReference type="SFLD" id="SFLDS00003">
    <property type="entry name" value="Haloacid_Dehalogenase"/>
    <property type="match status" value="1"/>
</dbReference>
<dbReference type="PROSITE" id="PS00154">
    <property type="entry name" value="ATPASE_E1_E2"/>
    <property type="match status" value="1"/>
</dbReference>
<feature type="binding site" evidence="16">
    <location>
        <position position="520"/>
    </location>
    <ligand>
        <name>Mg(2+)</name>
        <dbReference type="ChEBI" id="CHEBI:18420"/>
    </ligand>
</feature>
<keyword evidence="3 16" id="KW-1003">Cell membrane</keyword>
<evidence type="ECO:0000256" key="10">
    <source>
        <dbReference type="ARBA" id="ARBA00022842"/>
    </source>
</evidence>
<keyword evidence="11 16" id="KW-0630">Potassium</keyword>
<dbReference type="InterPro" id="IPR044492">
    <property type="entry name" value="P_typ_ATPase_HD_dom"/>
</dbReference>
<feature type="transmembrane region" description="Helical" evidence="16">
    <location>
        <begin position="218"/>
        <end position="245"/>
    </location>
</feature>
<dbReference type="InterPro" id="IPR023298">
    <property type="entry name" value="ATPase_P-typ_TM_dom_sf"/>
</dbReference>
<dbReference type="RefSeq" id="WP_320506642.1">
    <property type="nucleotide sequence ID" value="NZ_JAXCLW010000001.1"/>
</dbReference>
<dbReference type="PANTHER" id="PTHR43743">
    <property type="entry name" value="POTASSIUM-TRANSPORTING ATPASE ATP-BINDING SUBUNIT"/>
    <property type="match status" value="1"/>
</dbReference>
<feature type="transmembrane region" description="Helical" evidence="16">
    <location>
        <begin position="251"/>
        <end position="275"/>
    </location>
</feature>
<dbReference type="SUPFAM" id="SSF56784">
    <property type="entry name" value="HAD-like"/>
    <property type="match status" value="1"/>
</dbReference>
<gene>
    <name evidence="16 18" type="primary">kdpB</name>
    <name evidence="18" type="ORF">SMD27_01880</name>
</gene>
<dbReference type="Gene3D" id="2.70.150.10">
    <property type="entry name" value="Calcium-transporting ATPase, cytoplasmic transduction domain A"/>
    <property type="match status" value="1"/>
</dbReference>
<keyword evidence="4 16" id="KW-0633">Potassium transport</keyword>
<dbReference type="SFLD" id="SFLDG00002">
    <property type="entry name" value="C1.7:_P-type_atpase_like"/>
    <property type="match status" value="1"/>
</dbReference>
<keyword evidence="9 16" id="KW-0067">ATP-binding</keyword>
<keyword evidence="6 16" id="KW-0812">Transmembrane</keyword>
<proteinExistence type="inferred from homology"/>
<dbReference type="InterPro" id="IPR023214">
    <property type="entry name" value="HAD_sf"/>
</dbReference>
<dbReference type="SFLD" id="SFLDF00027">
    <property type="entry name" value="p-type_atpase"/>
    <property type="match status" value="1"/>
</dbReference>
<evidence type="ECO:0000256" key="6">
    <source>
        <dbReference type="ARBA" id="ARBA00022692"/>
    </source>
</evidence>
<dbReference type="SUPFAM" id="SSF81653">
    <property type="entry name" value="Calcium ATPase, transduction domain A"/>
    <property type="match status" value="1"/>
</dbReference>
<evidence type="ECO:0000256" key="14">
    <source>
        <dbReference type="ARBA" id="ARBA00023065"/>
    </source>
</evidence>
<dbReference type="CDD" id="cd02078">
    <property type="entry name" value="P-type_ATPase_K"/>
    <property type="match status" value="1"/>
</dbReference>
<dbReference type="SUPFAM" id="SSF81665">
    <property type="entry name" value="Calcium ATPase, transmembrane domain M"/>
    <property type="match status" value="1"/>
</dbReference>
<keyword evidence="8 16" id="KW-0547">Nucleotide-binding</keyword>
<sequence length="684" mass="72075">MTQKAKQISILDSEILKAAVRDSFVKLDPRKMVHNPVMFAVEVVAVGATILVLRDLAAGKSVMFSAQIVFWLWLTVLFGNFAEAVAEGRGKAQADALRKTRSKAMAKKLRQVGDTSYETVSALALGPGDIVLVEAGDLIPGDGEVIEGIASVDESAITGESAPVIRESGGDRSAVTGGTRVLSDWIKMKITAAQGSTFLDRMIKLVEGAKRQKTPNEIALNILLAGMTLIFILATASIPSFAAYAGGSISIIVLIALFVTLIPTTIGALLSAIGIAGMDRLVKFNVLATSGRAVEAAGDVDTLLLDKTGTITLGNRVASALIPLPGVSEQELADAAQLSSLSDETPEGRSIVVLAKEKYGLRGRDMAPIHAEFVPFTAQTRMSGINIDGSSIRKGAVDSVIDYVRQLKPGQYTPQAELTNIVETIAKSGGTPLAVAKDDRILGVVHLKDVVKGGIRERFNELRRMGIRTVMITGDNALTAAAIAAEAGVDDFLAQATPETKLKLIRDEQAKGKLVAMCGDGTNDAPALAQADVGVAMQTGTQAAREAGNMVDLDSNPTKLIEIVMIGKQLLMTRGALTTFSIANDVAKYFAIIPAMFAAFLPQLGLLNIMGLRSSESAILSAIIFNALIIVALIPLSLRGVHYAPRGAAALLRRNILVYGIGGIIVPFIGIKAIDIVVSALHLV</sequence>
<evidence type="ECO:0000256" key="5">
    <source>
        <dbReference type="ARBA" id="ARBA00022553"/>
    </source>
</evidence>
<evidence type="ECO:0000256" key="9">
    <source>
        <dbReference type="ARBA" id="ARBA00022840"/>
    </source>
</evidence>
<keyword evidence="5 16" id="KW-0597">Phosphoprotein</keyword>
<keyword evidence="12 16" id="KW-1278">Translocase</keyword>
<dbReference type="InterPro" id="IPR008250">
    <property type="entry name" value="ATPase_P-typ_transduc_dom_A_sf"/>
</dbReference>
<dbReference type="Proteomes" id="UP001279642">
    <property type="component" value="Unassembled WGS sequence"/>
</dbReference>
<dbReference type="InterPro" id="IPR018303">
    <property type="entry name" value="ATPase_P-typ_P_site"/>
</dbReference>
<comment type="similarity">
    <text evidence="16">Belongs to the cation transport ATPase (P-type) (TC 3.A.3) family. Type IA subfamily.</text>
</comment>
<keyword evidence="2 16" id="KW-0813">Transport</keyword>
<dbReference type="PANTHER" id="PTHR43743:SF1">
    <property type="entry name" value="POTASSIUM-TRANSPORTING ATPASE ATP-BINDING SUBUNIT"/>
    <property type="match status" value="1"/>
</dbReference>
<dbReference type="PROSITE" id="PS01229">
    <property type="entry name" value="COF_2"/>
    <property type="match status" value="1"/>
</dbReference>
<feature type="binding site" evidence="16">
    <location>
        <begin position="376"/>
        <end position="383"/>
    </location>
    <ligand>
        <name>ATP</name>
        <dbReference type="ChEBI" id="CHEBI:30616"/>
    </ligand>
</feature>
<evidence type="ECO:0000256" key="3">
    <source>
        <dbReference type="ARBA" id="ARBA00022475"/>
    </source>
</evidence>
<evidence type="ECO:0000256" key="2">
    <source>
        <dbReference type="ARBA" id="ARBA00022448"/>
    </source>
</evidence>
<comment type="catalytic activity">
    <reaction evidence="16">
        <text>K(+)(out) + ATP + H2O = K(+)(in) + ADP + phosphate + H(+)</text>
        <dbReference type="Rhea" id="RHEA:16777"/>
        <dbReference type="ChEBI" id="CHEBI:15377"/>
        <dbReference type="ChEBI" id="CHEBI:15378"/>
        <dbReference type="ChEBI" id="CHEBI:29103"/>
        <dbReference type="ChEBI" id="CHEBI:30616"/>
        <dbReference type="ChEBI" id="CHEBI:43474"/>
        <dbReference type="ChEBI" id="CHEBI:456216"/>
        <dbReference type="EC" id="7.2.2.6"/>
    </reaction>
</comment>
<dbReference type="InterPro" id="IPR059000">
    <property type="entry name" value="ATPase_P-type_domA"/>
</dbReference>
<comment type="function">
    <text evidence="16">Part of the high-affinity ATP-driven potassium transport (or Kdp) system, which catalyzes the hydrolysis of ATP coupled with the electrogenic transport of potassium into the cytoplasm. This subunit is responsible for energy coupling to the transport system and for the release of the potassium ions to the cytoplasm.</text>
</comment>
<feature type="binding site" evidence="16">
    <location>
        <position position="394"/>
    </location>
    <ligand>
        <name>ATP</name>
        <dbReference type="ChEBI" id="CHEBI:30616"/>
    </ligand>
</feature>
<evidence type="ECO:0000313" key="18">
    <source>
        <dbReference type="EMBL" id="MDY0881583.1"/>
    </source>
</evidence>
<feature type="transmembrane region" description="Helical" evidence="16">
    <location>
        <begin position="618"/>
        <end position="636"/>
    </location>
</feature>
<feature type="transmembrane region" description="Helical" evidence="16">
    <location>
        <begin position="589"/>
        <end position="612"/>
    </location>
</feature>
<dbReference type="Gene3D" id="3.40.1110.10">
    <property type="entry name" value="Calcium-transporting ATPase, cytoplasmic domain N"/>
    <property type="match status" value="1"/>
</dbReference>
<keyword evidence="14 16" id="KW-0406">Ion transport</keyword>
<dbReference type="NCBIfam" id="TIGR01494">
    <property type="entry name" value="ATPase_P-type"/>
    <property type="match status" value="2"/>
</dbReference>
<keyword evidence="10 16" id="KW-0460">Magnesium</keyword>
<evidence type="ECO:0000256" key="11">
    <source>
        <dbReference type="ARBA" id="ARBA00022958"/>
    </source>
</evidence>
<evidence type="ECO:0000259" key="17">
    <source>
        <dbReference type="Pfam" id="PF00122"/>
    </source>
</evidence>
<keyword evidence="19" id="KW-1185">Reference proteome</keyword>
<evidence type="ECO:0000256" key="1">
    <source>
        <dbReference type="ARBA" id="ARBA00004370"/>
    </source>
</evidence>
<feature type="transmembrane region" description="Helical" evidence="16">
    <location>
        <begin position="36"/>
        <end position="56"/>
    </location>
</feature>
<dbReference type="Pfam" id="PF00122">
    <property type="entry name" value="E1-E2_ATPase"/>
    <property type="match status" value="1"/>
</dbReference>
<feature type="binding site" evidence="16">
    <location>
        <position position="347"/>
    </location>
    <ligand>
        <name>ATP</name>
        <dbReference type="ChEBI" id="CHEBI:30616"/>
    </ligand>
</feature>
<keyword evidence="7 16" id="KW-0479">Metal-binding</keyword>
<evidence type="ECO:0000256" key="15">
    <source>
        <dbReference type="ARBA" id="ARBA00023136"/>
    </source>
</evidence>
<evidence type="ECO:0000256" key="8">
    <source>
        <dbReference type="ARBA" id="ARBA00022741"/>
    </source>
</evidence>
<evidence type="ECO:0000256" key="12">
    <source>
        <dbReference type="ARBA" id="ARBA00022967"/>
    </source>
</evidence>
<evidence type="ECO:0000256" key="4">
    <source>
        <dbReference type="ARBA" id="ARBA00022538"/>
    </source>
</evidence>
<feature type="binding site" evidence="16">
    <location>
        <position position="524"/>
    </location>
    <ligand>
        <name>Mg(2+)</name>
        <dbReference type="ChEBI" id="CHEBI:18420"/>
    </ligand>
</feature>
<dbReference type="InterPro" id="IPR023299">
    <property type="entry name" value="ATPase_P-typ_cyto_dom_N"/>
</dbReference>
<evidence type="ECO:0000313" key="19">
    <source>
        <dbReference type="Proteomes" id="UP001279642"/>
    </source>
</evidence>
<dbReference type="HAMAP" id="MF_00285">
    <property type="entry name" value="KdpB"/>
    <property type="match status" value="1"/>
</dbReference>
<evidence type="ECO:0000256" key="16">
    <source>
        <dbReference type="HAMAP-Rule" id="MF_00285"/>
    </source>
</evidence>
<keyword evidence="13 16" id="KW-1133">Transmembrane helix</keyword>
<evidence type="ECO:0000256" key="13">
    <source>
        <dbReference type="ARBA" id="ARBA00022989"/>
    </source>
</evidence>
<protein>
    <recommendedName>
        <fullName evidence="16">Potassium-transporting ATPase ATP-binding subunit</fullName>
        <ecNumber evidence="16">7.2.2.6</ecNumber>
    </recommendedName>
    <alternativeName>
        <fullName evidence="16">ATP phosphohydrolase [potassium-transporting] B chain</fullName>
    </alternativeName>
    <alternativeName>
        <fullName evidence="16">Potassium-binding and translocating subunit B</fullName>
    </alternativeName>
    <alternativeName>
        <fullName evidence="16">Potassium-translocating ATPase B chain</fullName>
    </alternativeName>
</protein>
<dbReference type="InterPro" id="IPR036412">
    <property type="entry name" value="HAD-like_sf"/>
</dbReference>
<dbReference type="InterPro" id="IPR006391">
    <property type="entry name" value="P-type_ATPase_bsu_IA"/>
</dbReference>
<name>A0ABU5E7Q2_9PROT</name>
<feature type="domain" description="P-type ATPase A" evidence="17">
    <location>
        <begin position="109"/>
        <end position="207"/>
    </location>
</feature>
<feature type="active site" description="4-aspartylphosphate intermediate" evidence="16">
    <location>
        <position position="306"/>
    </location>
</feature>
<reference evidence="18 19" key="1">
    <citation type="journal article" date="2016" name="Antonie Van Leeuwenhoek">
        <title>Dongia soli sp. nov., isolated from soil from Dokdo, Korea.</title>
        <authorList>
            <person name="Kim D.U."/>
            <person name="Lee H."/>
            <person name="Kim H."/>
            <person name="Kim S.G."/>
            <person name="Ka J.O."/>
        </authorList>
    </citation>
    <scope>NUCLEOTIDE SEQUENCE [LARGE SCALE GENOMIC DNA]</scope>
    <source>
        <strain evidence="18 19">D78</strain>
    </source>
</reference>
<comment type="subunit">
    <text evidence="16">The system is composed of three essential subunits: KdpA, KdpB and KdpC.</text>
</comment>
<dbReference type="Pfam" id="PF00702">
    <property type="entry name" value="Hydrolase"/>
    <property type="match status" value="1"/>
</dbReference>
<dbReference type="EMBL" id="JAXCLW010000001">
    <property type="protein sequence ID" value="MDY0881583.1"/>
    <property type="molecule type" value="Genomic_DNA"/>
</dbReference>
<keyword evidence="15 16" id="KW-0472">Membrane</keyword>
<organism evidence="18 19">
    <name type="scientific">Dongia soli</name>
    <dbReference type="NCBI Taxonomy" id="600628"/>
    <lineage>
        <taxon>Bacteria</taxon>
        <taxon>Pseudomonadati</taxon>
        <taxon>Pseudomonadota</taxon>
        <taxon>Alphaproteobacteria</taxon>
        <taxon>Rhodospirillales</taxon>
        <taxon>Dongiaceae</taxon>
        <taxon>Dongia</taxon>
    </lineage>
</organism>
<dbReference type="Gene3D" id="3.40.50.1000">
    <property type="entry name" value="HAD superfamily/HAD-like"/>
    <property type="match status" value="1"/>
</dbReference>
<feature type="transmembrane region" description="Helical" evidence="16">
    <location>
        <begin position="62"/>
        <end position="82"/>
    </location>
</feature>
<comment type="caution">
    <text evidence="18">The sequence shown here is derived from an EMBL/GenBank/DDBJ whole genome shotgun (WGS) entry which is preliminary data.</text>
</comment>
<comment type="subcellular location">
    <subcellularLocation>
        <location evidence="16">Cell membrane</location>
        <topology evidence="16">Multi-pass membrane protein</topology>
    </subcellularLocation>
    <subcellularLocation>
        <location evidence="1">Membrane</location>
    </subcellularLocation>
</comment>
<dbReference type="NCBIfam" id="TIGR01497">
    <property type="entry name" value="kdpB"/>
    <property type="match status" value="1"/>
</dbReference>
<dbReference type="PRINTS" id="PR00119">
    <property type="entry name" value="CATATPASE"/>
</dbReference>
<dbReference type="EC" id="7.2.2.6" evidence="16"/>
<feature type="transmembrane region" description="Helical" evidence="16">
    <location>
        <begin position="656"/>
        <end position="681"/>
    </location>
</feature>
<dbReference type="InterPro" id="IPR001757">
    <property type="entry name" value="P_typ_ATPase"/>
</dbReference>